<proteinExistence type="predicted"/>
<dbReference type="EMBL" id="JAABOA010003595">
    <property type="protein sequence ID" value="KAF9578496.1"/>
    <property type="molecule type" value="Genomic_DNA"/>
</dbReference>
<dbReference type="Proteomes" id="UP000780801">
    <property type="component" value="Unassembled WGS sequence"/>
</dbReference>
<name>A0A9P6FPL5_9FUNG</name>
<sequence length="425" mass="47320">ASKEKLERTRQHVHEAVDGVMAKRQRLAYYKEDQLLDSALPADGADYDTQSGAQPEHVASPGSSLDGQVGYDPTPFNGGTESWHLPRIRSEDINSPEHTYHPETPDSPFVEDEEHVLPSIIPNEFLFRGCLGDHDFGEAFKAYHDLCLTKKIAITEVQDVLDATRSRSGILFLDGDLDLTEDRREVQDWINSIEDNSHTRTDLATGGQENRKLRLYLLNALERLQVETAKIPPEATLMSRYVTPLLEVFLNGPALKVVLDTPNTMAGAVRHRKQKSEHKQGKRPDICQGIVDDSGEMIFETGYGEIKSGVGLLMKDELDAAEDLNDVTSALAIGMQVIGYMFKCLLMAKVGNLYIMKVMSTMAIPNDIKSLSKVASDYKSWRQLKEAARRSIHPLVEAINTGKKGTPHVHFPTTTSPDAKSIKNR</sequence>
<evidence type="ECO:0000256" key="1">
    <source>
        <dbReference type="SAM" id="MobiDB-lite"/>
    </source>
</evidence>
<evidence type="ECO:0000313" key="3">
    <source>
        <dbReference type="Proteomes" id="UP000780801"/>
    </source>
</evidence>
<feature type="non-terminal residue" evidence="2">
    <location>
        <position position="425"/>
    </location>
</feature>
<feature type="region of interest" description="Disordered" evidence="1">
    <location>
        <begin position="1"/>
        <end position="21"/>
    </location>
</feature>
<evidence type="ECO:0000313" key="2">
    <source>
        <dbReference type="EMBL" id="KAF9578496.1"/>
    </source>
</evidence>
<reference evidence="2" key="1">
    <citation type="journal article" date="2020" name="Fungal Divers.">
        <title>Resolving the Mortierellaceae phylogeny through synthesis of multi-gene phylogenetics and phylogenomics.</title>
        <authorList>
            <person name="Vandepol N."/>
            <person name="Liber J."/>
            <person name="Desiro A."/>
            <person name="Na H."/>
            <person name="Kennedy M."/>
            <person name="Barry K."/>
            <person name="Grigoriev I.V."/>
            <person name="Miller A.N."/>
            <person name="O'Donnell K."/>
            <person name="Stajich J.E."/>
            <person name="Bonito G."/>
        </authorList>
    </citation>
    <scope>NUCLEOTIDE SEQUENCE</scope>
    <source>
        <strain evidence="2">KOD1015</strain>
    </source>
</reference>
<organism evidence="2 3">
    <name type="scientific">Lunasporangiospora selenospora</name>
    <dbReference type="NCBI Taxonomy" id="979761"/>
    <lineage>
        <taxon>Eukaryota</taxon>
        <taxon>Fungi</taxon>
        <taxon>Fungi incertae sedis</taxon>
        <taxon>Mucoromycota</taxon>
        <taxon>Mortierellomycotina</taxon>
        <taxon>Mortierellomycetes</taxon>
        <taxon>Mortierellales</taxon>
        <taxon>Mortierellaceae</taxon>
        <taxon>Lunasporangiospora</taxon>
    </lineage>
</organism>
<dbReference type="AlphaFoldDB" id="A0A9P6FPL5"/>
<protein>
    <submittedName>
        <fullName evidence="2">Uncharacterized protein</fullName>
    </submittedName>
</protein>
<accession>A0A9P6FPL5</accession>
<feature type="region of interest" description="Disordered" evidence="1">
    <location>
        <begin position="405"/>
        <end position="425"/>
    </location>
</feature>
<feature type="compositionally biased region" description="Basic and acidic residues" evidence="1">
    <location>
        <begin position="1"/>
        <end position="17"/>
    </location>
</feature>
<comment type="caution">
    <text evidence="2">The sequence shown here is derived from an EMBL/GenBank/DDBJ whole genome shotgun (WGS) entry which is preliminary data.</text>
</comment>
<gene>
    <name evidence="2" type="ORF">BGW38_005668</name>
</gene>
<dbReference type="OrthoDB" id="2370938at2759"/>
<feature type="region of interest" description="Disordered" evidence="1">
    <location>
        <begin position="41"/>
        <end position="84"/>
    </location>
</feature>
<keyword evidence="3" id="KW-1185">Reference proteome</keyword>